<organism evidence="3 4">
    <name type="scientific">Labrys monachus</name>
    <dbReference type="NCBI Taxonomy" id="217067"/>
    <lineage>
        <taxon>Bacteria</taxon>
        <taxon>Pseudomonadati</taxon>
        <taxon>Pseudomonadota</taxon>
        <taxon>Alphaproteobacteria</taxon>
        <taxon>Hyphomicrobiales</taxon>
        <taxon>Xanthobacteraceae</taxon>
        <taxon>Labrys</taxon>
    </lineage>
</organism>
<dbReference type="Proteomes" id="UP001237448">
    <property type="component" value="Unassembled WGS sequence"/>
</dbReference>
<feature type="compositionally biased region" description="Polar residues" evidence="1">
    <location>
        <begin position="215"/>
        <end position="225"/>
    </location>
</feature>
<feature type="region of interest" description="Disordered" evidence="1">
    <location>
        <begin position="204"/>
        <end position="225"/>
    </location>
</feature>
<evidence type="ECO:0000313" key="4">
    <source>
        <dbReference type="Proteomes" id="UP001237448"/>
    </source>
</evidence>
<dbReference type="InterPro" id="IPR043129">
    <property type="entry name" value="ATPase_NBD"/>
</dbReference>
<dbReference type="RefSeq" id="WP_307425981.1">
    <property type="nucleotide sequence ID" value="NZ_JAUSVK010000001.1"/>
</dbReference>
<evidence type="ECO:0000256" key="1">
    <source>
        <dbReference type="SAM" id="MobiDB-lite"/>
    </source>
</evidence>
<dbReference type="Gene3D" id="3.30.420.40">
    <property type="match status" value="2"/>
</dbReference>
<dbReference type="NCBIfam" id="TIGR03725">
    <property type="entry name" value="T6A_YeaZ"/>
    <property type="match status" value="1"/>
</dbReference>
<dbReference type="Pfam" id="PF00814">
    <property type="entry name" value="TsaD"/>
    <property type="match status" value="1"/>
</dbReference>
<comment type="caution">
    <text evidence="3">The sequence shown here is derived from an EMBL/GenBank/DDBJ whole genome shotgun (WGS) entry which is preliminary data.</text>
</comment>
<proteinExistence type="predicted"/>
<accession>A0ABU0FCG4</accession>
<sequence>MRILAIDTALGACSACVFDSDDGEIASETEIMQRGHAEALIPLVERVVARSGGFSPIDRIATTVGPGSFTGLRVAISAARAFALALRVPCVGISSLAAIAAPFIDEKDGQHVAAAIDARHGNIYFELFSNRGRTIVEASCIPIRDAARVLGPATVKMAGPASPLLLAEAKAAGTAGIIVDSRPAPDIAWVAQLGLLADPAESPPRPYYLKPADATPQQNGQVARQ</sequence>
<dbReference type="InterPro" id="IPR022496">
    <property type="entry name" value="T6A_TsaB"/>
</dbReference>
<evidence type="ECO:0000313" key="3">
    <source>
        <dbReference type="EMBL" id="MDQ0392304.1"/>
    </source>
</evidence>
<gene>
    <name evidence="3" type="ORF">J3R73_002096</name>
</gene>
<dbReference type="EMBL" id="JAUSVK010000001">
    <property type="protein sequence ID" value="MDQ0392304.1"/>
    <property type="molecule type" value="Genomic_DNA"/>
</dbReference>
<name>A0ABU0FCG4_9HYPH</name>
<evidence type="ECO:0000259" key="2">
    <source>
        <dbReference type="Pfam" id="PF00814"/>
    </source>
</evidence>
<reference evidence="3 4" key="1">
    <citation type="submission" date="2023-07" db="EMBL/GenBank/DDBJ databases">
        <title>Genomic Encyclopedia of Type Strains, Phase IV (KMG-IV): sequencing the most valuable type-strain genomes for metagenomic binning, comparative biology and taxonomic classification.</title>
        <authorList>
            <person name="Goeker M."/>
        </authorList>
    </citation>
    <scope>NUCLEOTIDE SEQUENCE [LARGE SCALE GENOMIC DNA]</scope>
    <source>
        <strain evidence="3 4">DSM 5896</strain>
    </source>
</reference>
<dbReference type="SUPFAM" id="SSF53067">
    <property type="entry name" value="Actin-like ATPase domain"/>
    <property type="match status" value="1"/>
</dbReference>
<dbReference type="PANTHER" id="PTHR11735:SF11">
    <property type="entry name" value="TRNA THREONYLCARBAMOYLADENOSINE BIOSYNTHESIS PROTEIN TSAB"/>
    <property type="match status" value="1"/>
</dbReference>
<protein>
    <submittedName>
        <fullName evidence="3">tRNA threonylcarbamoyl adenosine modification protein YeaZ</fullName>
    </submittedName>
</protein>
<dbReference type="PANTHER" id="PTHR11735">
    <property type="entry name" value="TRNA N6-ADENOSINE THREONYLCARBAMOYLTRANSFERASE"/>
    <property type="match status" value="1"/>
</dbReference>
<keyword evidence="4" id="KW-1185">Reference proteome</keyword>
<feature type="domain" description="Gcp-like" evidence="2">
    <location>
        <begin position="30"/>
        <end position="150"/>
    </location>
</feature>
<dbReference type="InterPro" id="IPR000905">
    <property type="entry name" value="Gcp-like_dom"/>
</dbReference>